<sequence length="62" mass="7195">MEFSGKSKYFQRFFIESLDLIPDYLGEKEKKYGIISLAEPCVYAKSYIRRKAHGDGSRRGTI</sequence>
<comment type="caution">
    <text evidence="1">The sequence shown here is derived from an EMBL/GenBank/DDBJ whole genome shotgun (WGS) entry which is preliminary data.</text>
</comment>
<dbReference type="EMBL" id="ABYU02000027">
    <property type="protein sequence ID" value="EEX21309.1"/>
    <property type="molecule type" value="Genomic_DNA"/>
</dbReference>
<dbReference type="HOGENOM" id="CLU_2895011_0_0_9"/>
<accession>C9L9G3</accession>
<keyword evidence="2" id="KW-1185">Reference proteome</keyword>
<name>C9L9G3_BLAHA</name>
<gene>
    <name evidence="1" type="ORF">BLAHAN_06046</name>
</gene>
<dbReference type="STRING" id="537007.BLAHAN_06046"/>
<evidence type="ECO:0000313" key="2">
    <source>
        <dbReference type="Proteomes" id="UP000003755"/>
    </source>
</evidence>
<reference evidence="1" key="1">
    <citation type="submission" date="2009-09" db="EMBL/GenBank/DDBJ databases">
        <authorList>
            <person name="Weinstock G."/>
            <person name="Sodergren E."/>
            <person name="Clifton S."/>
            <person name="Fulton L."/>
            <person name="Fulton B."/>
            <person name="Courtney L."/>
            <person name="Fronick C."/>
            <person name="Harrison M."/>
            <person name="Strong C."/>
            <person name="Farmer C."/>
            <person name="Delahaunty K."/>
            <person name="Markovic C."/>
            <person name="Hall O."/>
            <person name="Minx P."/>
            <person name="Tomlinson C."/>
            <person name="Mitreva M."/>
            <person name="Nelson J."/>
            <person name="Hou S."/>
            <person name="Wollam A."/>
            <person name="Pepin K.H."/>
            <person name="Johnson M."/>
            <person name="Bhonagiri V."/>
            <person name="Nash W.E."/>
            <person name="Warren W."/>
            <person name="Chinwalla A."/>
            <person name="Mardis E.R."/>
            <person name="Wilson R.K."/>
        </authorList>
    </citation>
    <scope>NUCLEOTIDE SEQUENCE [LARGE SCALE GENOMIC DNA]</scope>
    <source>
        <strain evidence="1">DSM 20583</strain>
    </source>
</reference>
<dbReference type="AlphaFoldDB" id="C9L9G3"/>
<organism evidence="1 2">
    <name type="scientific">Blautia hansenii DSM 20583</name>
    <dbReference type="NCBI Taxonomy" id="537007"/>
    <lineage>
        <taxon>Bacteria</taxon>
        <taxon>Bacillati</taxon>
        <taxon>Bacillota</taxon>
        <taxon>Clostridia</taxon>
        <taxon>Lachnospirales</taxon>
        <taxon>Lachnospiraceae</taxon>
        <taxon>Blautia</taxon>
    </lineage>
</organism>
<dbReference type="Proteomes" id="UP000003755">
    <property type="component" value="Unassembled WGS sequence"/>
</dbReference>
<dbReference type="RefSeq" id="WP_003022187.1">
    <property type="nucleotide sequence ID" value="NZ_CP022413.2"/>
</dbReference>
<protein>
    <submittedName>
        <fullName evidence="1">Uncharacterized protein</fullName>
    </submittedName>
</protein>
<proteinExistence type="predicted"/>
<evidence type="ECO:0000313" key="1">
    <source>
        <dbReference type="EMBL" id="EEX21309.1"/>
    </source>
</evidence>